<sequence length="253" mass="27615">MATHGCRGAVPTQGEGSAGGSQTPAQQAQDQTGVPLPPPPPPMDYGALMQGLVHAMQTQAQTTAALKVQVQVQEQAPAHEAVFGGVPMMERFRRMTPPFFKGESDPILAESWLRETEKIFRAIRSVEEERVTLATYMLQERADVWWSSVLRTQFADGAMEDRKKKAPVFQQRAVVPARLAALTPGGGTVAEKPVCTQCGKRHGGETMATRGRRGAVLTQGEGSAGGSQTPTQRLRTRLVYLCHPHHHLWIMEL</sequence>
<comment type="caution">
    <text evidence="2">The sequence shown here is derived from an EMBL/GenBank/DDBJ whole genome shotgun (WGS) entry which is preliminary data.</text>
</comment>
<evidence type="ECO:0000313" key="3">
    <source>
        <dbReference type="Proteomes" id="UP000652761"/>
    </source>
</evidence>
<dbReference type="EMBL" id="NMUH01003391">
    <property type="protein sequence ID" value="MQM05324.1"/>
    <property type="molecule type" value="Genomic_DNA"/>
</dbReference>
<accession>A0A843WMT1</accession>
<evidence type="ECO:0000256" key="1">
    <source>
        <dbReference type="SAM" id="MobiDB-lite"/>
    </source>
</evidence>
<protein>
    <submittedName>
        <fullName evidence="2">Uncharacterized protein</fullName>
    </submittedName>
</protein>
<reference evidence="2" key="1">
    <citation type="submission" date="2017-07" db="EMBL/GenBank/DDBJ databases">
        <title>Taro Niue Genome Assembly and Annotation.</title>
        <authorList>
            <person name="Atibalentja N."/>
            <person name="Keating K."/>
            <person name="Fields C.J."/>
        </authorList>
    </citation>
    <scope>NUCLEOTIDE SEQUENCE</scope>
    <source>
        <strain evidence="2">Niue_2</strain>
        <tissue evidence="2">Leaf</tissue>
    </source>
</reference>
<organism evidence="2 3">
    <name type="scientific">Colocasia esculenta</name>
    <name type="common">Wild taro</name>
    <name type="synonym">Arum esculentum</name>
    <dbReference type="NCBI Taxonomy" id="4460"/>
    <lineage>
        <taxon>Eukaryota</taxon>
        <taxon>Viridiplantae</taxon>
        <taxon>Streptophyta</taxon>
        <taxon>Embryophyta</taxon>
        <taxon>Tracheophyta</taxon>
        <taxon>Spermatophyta</taxon>
        <taxon>Magnoliopsida</taxon>
        <taxon>Liliopsida</taxon>
        <taxon>Araceae</taxon>
        <taxon>Aroideae</taxon>
        <taxon>Colocasieae</taxon>
        <taxon>Colocasia</taxon>
    </lineage>
</organism>
<name>A0A843WMT1_COLES</name>
<keyword evidence="3" id="KW-1185">Reference proteome</keyword>
<feature type="region of interest" description="Disordered" evidence="1">
    <location>
        <begin position="1"/>
        <end position="46"/>
    </location>
</feature>
<dbReference type="AlphaFoldDB" id="A0A843WMT1"/>
<evidence type="ECO:0000313" key="2">
    <source>
        <dbReference type="EMBL" id="MQM05324.1"/>
    </source>
</evidence>
<dbReference type="Proteomes" id="UP000652761">
    <property type="component" value="Unassembled WGS sequence"/>
</dbReference>
<gene>
    <name evidence="2" type="ORF">Taro_038130</name>
</gene>
<proteinExistence type="predicted"/>
<feature type="compositionally biased region" description="Polar residues" evidence="1">
    <location>
        <begin position="20"/>
        <end position="32"/>
    </location>
</feature>